<evidence type="ECO:0000313" key="2">
    <source>
        <dbReference type="Proteomes" id="UP001172082"/>
    </source>
</evidence>
<dbReference type="RefSeq" id="WP_346755136.1">
    <property type="nucleotide sequence ID" value="NZ_JAUJEA010000015.1"/>
</dbReference>
<accession>A0ABT8KWG1</accession>
<dbReference type="EMBL" id="JAUJEA010000015">
    <property type="protein sequence ID" value="MDN5205114.1"/>
    <property type="molecule type" value="Genomic_DNA"/>
</dbReference>
<keyword evidence="2" id="KW-1185">Reference proteome</keyword>
<dbReference type="Proteomes" id="UP001172082">
    <property type="component" value="Unassembled WGS sequence"/>
</dbReference>
<protein>
    <submittedName>
        <fullName evidence="1">Uncharacterized protein</fullName>
    </submittedName>
</protein>
<sequence>MKRYLYILFVMFFVIPFSIRAQENQYDVIQLLNGESLRVKVTIITERSVTFNYPGESISYTKSKNNIQDIFYASGRREKVNEKINVQDEKDWMKVIITNIPEDVEGLSKRGDLKVKSTATTVFTGAAKIDEKATNKLKKQAARLGAHIVYVQSETNDRGLRNVNRSIKSGTAYSYN</sequence>
<gene>
    <name evidence="1" type="ORF">QQ008_27250</name>
</gene>
<comment type="caution">
    <text evidence="1">The sequence shown here is derived from an EMBL/GenBank/DDBJ whole genome shotgun (WGS) entry which is preliminary data.</text>
</comment>
<name>A0ABT8KWG1_9BACT</name>
<evidence type="ECO:0000313" key="1">
    <source>
        <dbReference type="EMBL" id="MDN5205114.1"/>
    </source>
</evidence>
<reference evidence="1" key="1">
    <citation type="submission" date="2023-06" db="EMBL/GenBank/DDBJ databases">
        <title>Genomic of Parafulvivirga corallium.</title>
        <authorList>
            <person name="Wang G."/>
        </authorList>
    </citation>
    <scope>NUCLEOTIDE SEQUENCE</scope>
    <source>
        <strain evidence="1">BMA10</strain>
    </source>
</reference>
<organism evidence="1 2">
    <name type="scientific">Splendidivirga corallicola</name>
    <dbReference type="NCBI Taxonomy" id="3051826"/>
    <lineage>
        <taxon>Bacteria</taxon>
        <taxon>Pseudomonadati</taxon>
        <taxon>Bacteroidota</taxon>
        <taxon>Cytophagia</taxon>
        <taxon>Cytophagales</taxon>
        <taxon>Splendidivirgaceae</taxon>
        <taxon>Splendidivirga</taxon>
    </lineage>
</organism>
<proteinExistence type="predicted"/>